<proteinExistence type="predicted"/>
<keyword evidence="3" id="KW-1185">Reference proteome</keyword>
<organism evidence="2 3">
    <name type="scientific">Trichocladium antarcticum</name>
    <dbReference type="NCBI Taxonomy" id="1450529"/>
    <lineage>
        <taxon>Eukaryota</taxon>
        <taxon>Fungi</taxon>
        <taxon>Dikarya</taxon>
        <taxon>Ascomycota</taxon>
        <taxon>Pezizomycotina</taxon>
        <taxon>Sordariomycetes</taxon>
        <taxon>Sordariomycetidae</taxon>
        <taxon>Sordariales</taxon>
        <taxon>Chaetomiaceae</taxon>
        <taxon>Trichocladium</taxon>
    </lineage>
</organism>
<feature type="region of interest" description="Disordered" evidence="1">
    <location>
        <begin position="55"/>
        <end position="111"/>
    </location>
</feature>
<sequence length="164" mass="18785">MTDVTALVTQMQETLATIHATLASLDTAAQDSKLDGLEKTRDDAVGAIAAAFSAESEALAHGRRSEREEIAEQRRKEDAERERKRREEDAMLATRDRVEDEARDGKFKDETEQIERETDIWMNQVEEDARVALAGGYEKLRRLQERRRVSASGPPWRRKYHISE</sequence>
<dbReference type="Proteomes" id="UP001304895">
    <property type="component" value="Unassembled WGS sequence"/>
</dbReference>
<feature type="compositionally biased region" description="Basic and acidic residues" evidence="1">
    <location>
        <begin position="58"/>
        <end position="111"/>
    </location>
</feature>
<dbReference type="AlphaFoldDB" id="A0AAN6ZAF9"/>
<protein>
    <submittedName>
        <fullName evidence="2">Uncharacterized protein</fullName>
    </submittedName>
</protein>
<evidence type="ECO:0000256" key="1">
    <source>
        <dbReference type="SAM" id="MobiDB-lite"/>
    </source>
</evidence>
<reference evidence="2" key="2">
    <citation type="submission" date="2023-05" db="EMBL/GenBank/DDBJ databases">
        <authorList>
            <consortium name="Lawrence Berkeley National Laboratory"/>
            <person name="Steindorff A."/>
            <person name="Hensen N."/>
            <person name="Bonometti L."/>
            <person name="Westerberg I."/>
            <person name="Brannstrom I.O."/>
            <person name="Guillou S."/>
            <person name="Cros-Aarteil S."/>
            <person name="Calhoun S."/>
            <person name="Haridas S."/>
            <person name="Kuo A."/>
            <person name="Mondo S."/>
            <person name="Pangilinan J."/>
            <person name="Riley R."/>
            <person name="Labutti K."/>
            <person name="Andreopoulos B."/>
            <person name="Lipzen A."/>
            <person name="Chen C."/>
            <person name="Yanf M."/>
            <person name="Daum C."/>
            <person name="Ng V."/>
            <person name="Clum A."/>
            <person name="Ohm R."/>
            <person name="Martin F."/>
            <person name="Silar P."/>
            <person name="Natvig D."/>
            <person name="Lalanne C."/>
            <person name="Gautier V."/>
            <person name="Ament-Velasquez S.L."/>
            <person name="Kruys A."/>
            <person name="Hutchinson M.I."/>
            <person name="Powell A.J."/>
            <person name="Barry K."/>
            <person name="Miller A.N."/>
            <person name="Grigoriev I.V."/>
            <person name="Debuchy R."/>
            <person name="Gladieux P."/>
            <person name="Thoren M.H."/>
            <person name="Johannesson H."/>
        </authorList>
    </citation>
    <scope>NUCLEOTIDE SEQUENCE</scope>
    <source>
        <strain evidence="2">CBS 123565</strain>
    </source>
</reference>
<gene>
    <name evidence="2" type="ORF">BT67DRAFT_391636</name>
</gene>
<evidence type="ECO:0000313" key="3">
    <source>
        <dbReference type="Proteomes" id="UP001304895"/>
    </source>
</evidence>
<evidence type="ECO:0000313" key="2">
    <source>
        <dbReference type="EMBL" id="KAK4130254.1"/>
    </source>
</evidence>
<accession>A0AAN6ZAF9</accession>
<name>A0AAN6ZAF9_9PEZI</name>
<dbReference type="EMBL" id="MU853439">
    <property type="protein sequence ID" value="KAK4130254.1"/>
    <property type="molecule type" value="Genomic_DNA"/>
</dbReference>
<comment type="caution">
    <text evidence="2">The sequence shown here is derived from an EMBL/GenBank/DDBJ whole genome shotgun (WGS) entry which is preliminary data.</text>
</comment>
<reference evidence="2" key="1">
    <citation type="journal article" date="2023" name="Mol. Phylogenet. Evol.">
        <title>Genome-scale phylogeny and comparative genomics of the fungal order Sordariales.</title>
        <authorList>
            <person name="Hensen N."/>
            <person name="Bonometti L."/>
            <person name="Westerberg I."/>
            <person name="Brannstrom I.O."/>
            <person name="Guillou S."/>
            <person name="Cros-Aarteil S."/>
            <person name="Calhoun S."/>
            <person name="Haridas S."/>
            <person name="Kuo A."/>
            <person name="Mondo S."/>
            <person name="Pangilinan J."/>
            <person name="Riley R."/>
            <person name="LaButti K."/>
            <person name="Andreopoulos B."/>
            <person name="Lipzen A."/>
            <person name="Chen C."/>
            <person name="Yan M."/>
            <person name="Daum C."/>
            <person name="Ng V."/>
            <person name="Clum A."/>
            <person name="Steindorff A."/>
            <person name="Ohm R.A."/>
            <person name="Martin F."/>
            <person name="Silar P."/>
            <person name="Natvig D.O."/>
            <person name="Lalanne C."/>
            <person name="Gautier V."/>
            <person name="Ament-Velasquez S.L."/>
            <person name="Kruys A."/>
            <person name="Hutchinson M.I."/>
            <person name="Powell A.J."/>
            <person name="Barry K."/>
            <person name="Miller A.N."/>
            <person name="Grigoriev I.V."/>
            <person name="Debuchy R."/>
            <person name="Gladieux P."/>
            <person name="Hiltunen Thoren M."/>
            <person name="Johannesson H."/>
        </authorList>
    </citation>
    <scope>NUCLEOTIDE SEQUENCE</scope>
    <source>
        <strain evidence="2">CBS 123565</strain>
    </source>
</reference>